<dbReference type="Pfam" id="PF03961">
    <property type="entry name" value="FapA"/>
    <property type="match status" value="1"/>
</dbReference>
<organism evidence="3 4">
    <name type="scientific">Leptospira meyeri</name>
    <dbReference type="NCBI Taxonomy" id="29508"/>
    <lineage>
        <taxon>Bacteria</taxon>
        <taxon>Pseudomonadati</taxon>
        <taxon>Spirochaetota</taxon>
        <taxon>Spirochaetia</taxon>
        <taxon>Leptospirales</taxon>
        <taxon>Leptospiraceae</taxon>
        <taxon>Leptospira</taxon>
    </lineage>
</organism>
<dbReference type="RefSeq" id="WP_004785014.1">
    <property type="nucleotide sequence ID" value="NZ_SORO01000001.1"/>
</dbReference>
<dbReference type="GeneID" id="79826527"/>
<dbReference type="InterPro" id="IPR046865">
    <property type="entry name" value="FapA_b_solenoid"/>
</dbReference>
<evidence type="ECO:0000313" key="4">
    <source>
        <dbReference type="Proteomes" id="UP000294684"/>
    </source>
</evidence>
<comment type="caution">
    <text evidence="3">The sequence shown here is derived from an EMBL/GenBank/DDBJ whole genome shotgun (WGS) entry which is preliminary data.</text>
</comment>
<dbReference type="Proteomes" id="UP000294684">
    <property type="component" value="Unassembled WGS sequence"/>
</dbReference>
<evidence type="ECO:0000259" key="2">
    <source>
        <dbReference type="Pfam" id="PF20250"/>
    </source>
</evidence>
<dbReference type="EMBL" id="SORO01000001">
    <property type="protein sequence ID" value="TDY72212.1"/>
    <property type="molecule type" value="Genomic_DNA"/>
</dbReference>
<evidence type="ECO:0000256" key="1">
    <source>
        <dbReference type="SAM" id="Coils"/>
    </source>
</evidence>
<dbReference type="Pfam" id="PF20250">
    <property type="entry name" value="FapA_N"/>
    <property type="match status" value="1"/>
</dbReference>
<dbReference type="PANTHER" id="PTHR38032">
    <property type="entry name" value="POLYMERASE-RELATED"/>
    <property type="match status" value="1"/>
</dbReference>
<name>A0A4R8MXN0_LEPME</name>
<protein>
    <recommendedName>
        <fullName evidence="2">Flagellar Assembly Protein A N-terminal region domain-containing protein</fullName>
    </recommendedName>
</protein>
<feature type="coiled-coil region" evidence="1">
    <location>
        <begin position="427"/>
        <end position="477"/>
    </location>
</feature>
<feature type="domain" description="Flagellar Assembly Protein A N-terminal region" evidence="2">
    <location>
        <begin position="96"/>
        <end position="263"/>
    </location>
</feature>
<reference evidence="3 4" key="1">
    <citation type="submission" date="2019-03" db="EMBL/GenBank/DDBJ databases">
        <title>Genomic Encyclopedia of Archaeal and Bacterial Type Strains, Phase II (KMG-II): from individual species to whole genera.</title>
        <authorList>
            <person name="Goeker M."/>
        </authorList>
    </citation>
    <scope>NUCLEOTIDE SEQUENCE [LARGE SCALE GENOMIC DNA]</scope>
    <source>
        <strain evidence="3 4">DSM 21537</strain>
    </source>
</reference>
<dbReference type="InterPro" id="IPR046866">
    <property type="entry name" value="FapA_N"/>
</dbReference>
<evidence type="ECO:0000313" key="3">
    <source>
        <dbReference type="EMBL" id="TDY72212.1"/>
    </source>
</evidence>
<sequence>MPGPDSYTDRILQDLEASENGYFQIENSGGKAVLKITKPGAKGKKVDYKDVIARVQLFGVEGYNGEQIKKVVALAENKPVEIGTWSKGDPISSYADITISEDHMEAKMVLHPPKHGGDLLTEYQLREQIASVGISVGIIDSVIQNQIKNPNFFVPYTIAKGIPPVPGKDGEIKIYFRSDNKPQLEEDEYGRIDYKNIAVIQSVKPGDLIAERIPPKKGEFGKTVNGTIIPYQEEKSVDWNLGPNVELKEDKLYAKIAGRPVLSATWEIKVDEVIQLEAVDYSTGNIDFPGTIIVEEKIGDGFSLTTNGSIIIRNSVGKAFLKAKGDIVLSGGFMGRGEGYIESEGNIYAKFVEQGKLTAQGSIFVEEAVMHSEISAKDFIRVLGGRGEVMGGTIIAGNSLTCSKLGAVVETKTKVAIGTPPELLDELNRMKKEIADKEITLHKVQLALTKLVEKSQKKELTIEEKETISKLKDANEKFTKVLETESKQFETALGSYEPNPDAFVDVEREVFPGVDLSFGAGKNYRLGINSLIGKTHFYLGTDGSIQTERTVIRKED</sequence>
<dbReference type="PANTHER" id="PTHR38032:SF1">
    <property type="entry name" value="RNA-BINDING PROTEIN KHPB N-TERMINAL DOMAIN-CONTAINING PROTEIN"/>
    <property type="match status" value="1"/>
</dbReference>
<proteinExistence type="predicted"/>
<keyword evidence="1" id="KW-0175">Coiled coil</keyword>
<dbReference type="OrthoDB" id="9816426at2"/>
<dbReference type="AlphaFoldDB" id="A0A4R8MXN0"/>
<keyword evidence="4" id="KW-1185">Reference proteome</keyword>
<gene>
    <name evidence="3" type="ORF">CLV96_1200</name>
</gene>
<dbReference type="STRING" id="1193051.LEP1GSC017_2756"/>
<dbReference type="InterPro" id="IPR005646">
    <property type="entry name" value="FapA"/>
</dbReference>
<accession>A0A4R8MXN0</accession>